<evidence type="ECO:0000256" key="6">
    <source>
        <dbReference type="ARBA" id="ARBA00023136"/>
    </source>
</evidence>
<dbReference type="Proteomes" id="UP001562425">
    <property type="component" value="Unassembled WGS sequence"/>
</dbReference>
<proteinExistence type="predicted"/>
<evidence type="ECO:0000256" key="9">
    <source>
        <dbReference type="SAM" id="Phobius"/>
    </source>
</evidence>
<dbReference type="AlphaFoldDB" id="A0ABD1DLW2"/>
<keyword evidence="2" id="KW-0716">Sensory transduction</keyword>
<gene>
    <name evidence="10" type="ORF">pipiens_002062</name>
</gene>
<feature type="transmembrane region" description="Helical" evidence="9">
    <location>
        <begin position="151"/>
        <end position="171"/>
    </location>
</feature>
<evidence type="ECO:0000313" key="10">
    <source>
        <dbReference type="EMBL" id="KAL1400513.1"/>
    </source>
</evidence>
<dbReference type="GO" id="GO:0007608">
    <property type="term" value="P:sensory perception of smell"/>
    <property type="evidence" value="ECO:0007669"/>
    <property type="project" value="UniProtKB-KW"/>
</dbReference>
<organism evidence="10 11">
    <name type="scientific">Culex pipiens pipiens</name>
    <name type="common">Northern house mosquito</name>
    <dbReference type="NCBI Taxonomy" id="38569"/>
    <lineage>
        <taxon>Eukaryota</taxon>
        <taxon>Metazoa</taxon>
        <taxon>Ecdysozoa</taxon>
        <taxon>Arthropoda</taxon>
        <taxon>Hexapoda</taxon>
        <taxon>Insecta</taxon>
        <taxon>Pterygota</taxon>
        <taxon>Neoptera</taxon>
        <taxon>Endopterygota</taxon>
        <taxon>Diptera</taxon>
        <taxon>Nematocera</taxon>
        <taxon>Culicoidea</taxon>
        <taxon>Culicidae</taxon>
        <taxon>Culicinae</taxon>
        <taxon>Culicini</taxon>
        <taxon>Culex</taxon>
        <taxon>Culex</taxon>
    </lineage>
</organism>
<comment type="caution">
    <text evidence="10">The sequence shown here is derived from an EMBL/GenBank/DDBJ whole genome shotgun (WGS) entry which is preliminary data.</text>
</comment>
<dbReference type="Pfam" id="PF02949">
    <property type="entry name" value="7tm_6"/>
    <property type="match status" value="1"/>
</dbReference>
<keyword evidence="5 9" id="KW-1133">Transmembrane helix</keyword>
<dbReference type="EMBL" id="JBEHCU010005223">
    <property type="protein sequence ID" value="KAL1400513.1"/>
    <property type="molecule type" value="Genomic_DNA"/>
</dbReference>
<keyword evidence="3 9" id="KW-0812">Transmembrane</keyword>
<feature type="transmembrane region" description="Helical" evidence="9">
    <location>
        <begin position="89"/>
        <end position="107"/>
    </location>
</feature>
<evidence type="ECO:0000256" key="2">
    <source>
        <dbReference type="ARBA" id="ARBA00022606"/>
    </source>
</evidence>
<keyword evidence="11" id="KW-1185">Reference proteome</keyword>
<keyword evidence="6 9" id="KW-0472">Membrane</keyword>
<feature type="transmembrane region" description="Helical" evidence="9">
    <location>
        <begin position="58"/>
        <end position="77"/>
    </location>
</feature>
<accession>A0ABD1DLW2</accession>
<name>A0ABD1DLW2_CULPP</name>
<dbReference type="InterPro" id="IPR004117">
    <property type="entry name" value="7tm6_olfct_rcpt"/>
</dbReference>
<evidence type="ECO:0000256" key="4">
    <source>
        <dbReference type="ARBA" id="ARBA00022725"/>
    </source>
</evidence>
<comment type="subcellular location">
    <subcellularLocation>
        <location evidence="1">Membrane</location>
        <topology evidence="1">Multi-pass membrane protein</topology>
    </subcellularLocation>
</comment>
<dbReference type="GO" id="GO:0016020">
    <property type="term" value="C:membrane"/>
    <property type="evidence" value="ECO:0007669"/>
    <property type="project" value="UniProtKB-SubCell"/>
</dbReference>
<feature type="transmembrane region" description="Helical" evidence="9">
    <location>
        <begin position="204"/>
        <end position="225"/>
    </location>
</feature>
<evidence type="ECO:0000313" key="11">
    <source>
        <dbReference type="Proteomes" id="UP001562425"/>
    </source>
</evidence>
<evidence type="ECO:0000256" key="8">
    <source>
        <dbReference type="ARBA" id="ARBA00023224"/>
    </source>
</evidence>
<keyword evidence="4" id="KW-0552">Olfaction</keyword>
<evidence type="ECO:0000256" key="1">
    <source>
        <dbReference type="ARBA" id="ARBA00004141"/>
    </source>
</evidence>
<keyword evidence="7" id="KW-0675">Receptor</keyword>
<keyword evidence="8" id="KW-0807">Transducer</keyword>
<evidence type="ECO:0000256" key="5">
    <source>
        <dbReference type="ARBA" id="ARBA00022989"/>
    </source>
</evidence>
<protein>
    <recommendedName>
        <fullName evidence="12">Odorant receptor</fullName>
    </recommendedName>
</protein>
<sequence>MQWLILLEQPPGYRMTKPLDFARTFSVTVKTLAFIGIPSCLDRYPEAWSAAVKANRGLIVSFLSLAYCVLGQLVYFWTNIRLLAGEDMFLEFANQIACTGFCTVGLLKLFILAYHRNLLAGMLAELAAWWNEKNKIPLERVQNVAQIRPSMNIVTVTTIVNICMVSAFNLLPIAEMIVQAAQTGTWHRELPYQIWFPWDPLTGWSYPLMYAFQIYSGLIVVIGNVV</sequence>
<evidence type="ECO:0008006" key="12">
    <source>
        <dbReference type="Google" id="ProtNLM"/>
    </source>
</evidence>
<evidence type="ECO:0000256" key="7">
    <source>
        <dbReference type="ARBA" id="ARBA00023170"/>
    </source>
</evidence>
<reference evidence="10 11" key="1">
    <citation type="submission" date="2024-05" db="EMBL/GenBank/DDBJ databases">
        <title>Culex pipiens pipiens assembly and annotation.</title>
        <authorList>
            <person name="Alout H."/>
            <person name="Durand T."/>
        </authorList>
    </citation>
    <scope>NUCLEOTIDE SEQUENCE [LARGE SCALE GENOMIC DNA]</scope>
    <source>
        <strain evidence="10">HA-2024</strain>
        <tissue evidence="10">Whole body</tissue>
    </source>
</reference>
<dbReference type="GO" id="GO:0007165">
    <property type="term" value="P:signal transduction"/>
    <property type="evidence" value="ECO:0007669"/>
    <property type="project" value="UniProtKB-KW"/>
</dbReference>
<evidence type="ECO:0000256" key="3">
    <source>
        <dbReference type="ARBA" id="ARBA00022692"/>
    </source>
</evidence>